<proteinExistence type="inferred from homology"/>
<evidence type="ECO:0000256" key="5">
    <source>
        <dbReference type="ARBA" id="ARBA00034545"/>
    </source>
</evidence>
<dbReference type="InterPro" id="IPR026669">
    <property type="entry name" value="Arsenite_MeTrfase-like"/>
</dbReference>
<evidence type="ECO:0000256" key="7">
    <source>
        <dbReference type="ARBA" id="ARBA00047943"/>
    </source>
</evidence>
<evidence type="ECO:0000313" key="10">
    <source>
        <dbReference type="EMBL" id="MBD3868060.1"/>
    </source>
</evidence>
<name>A0A8J6Y6E8_9BACT</name>
<gene>
    <name evidence="10" type="primary">arsM</name>
    <name evidence="10" type="ORF">IFK94_08040</name>
</gene>
<dbReference type="AlphaFoldDB" id="A0A8J6Y6E8"/>
<dbReference type="InterPro" id="IPR025714">
    <property type="entry name" value="Methyltranfer_dom"/>
</dbReference>
<dbReference type="SUPFAM" id="SSF53335">
    <property type="entry name" value="S-adenosyl-L-methionine-dependent methyltransferases"/>
    <property type="match status" value="1"/>
</dbReference>
<dbReference type="Gene3D" id="3.40.50.150">
    <property type="entry name" value="Vaccinia Virus protein VP39"/>
    <property type="match status" value="1"/>
</dbReference>
<comment type="caution">
    <text evidence="10">The sequence shown here is derived from an EMBL/GenBank/DDBJ whole genome shotgun (WGS) entry which is preliminary data.</text>
</comment>
<keyword evidence="10" id="KW-0489">Methyltransferase</keyword>
<dbReference type="EC" id="2.1.1.137" evidence="4"/>
<evidence type="ECO:0000259" key="9">
    <source>
        <dbReference type="Pfam" id="PF13847"/>
    </source>
</evidence>
<dbReference type="CDD" id="cd02440">
    <property type="entry name" value="AdoMet_MTases"/>
    <property type="match status" value="1"/>
</dbReference>
<keyword evidence="2" id="KW-0949">S-adenosyl-L-methionine</keyword>
<dbReference type="Proteomes" id="UP000648239">
    <property type="component" value="Unassembled WGS sequence"/>
</dbReference>
<sequence>MPDSPEKVRDLVRERYGKAASRQPGGCCGGGRSADSVAESIGYSSDEIGSVPDGANLGLGCGNPNALAALQPGETVLDLGSGAGFDALIAAPRVGPTGRVIGVDMTPEMLERARTNAVEAGYAGTVEFREGTIEALPVAAGTVDVIISNCVINLSPDKPAVFREAFRVLKPGGRLALSDIVLSEPLPEDLRDMAAGYVACLSGALQESEYVAAMTAAGFEDVSWTRTPASMLFDSSTLDPEALEIAGQVGEARLKELADTVWSYRLEARKP</sequence>
<dbReference type="EMBL" id="JACXWD010000021">
    <property type="protein sequence ID" value="MBD3868060.1"/>
    <property type="molecule type" value="Genomic_DNA"/>
</dbReference>
<keyword evidence="1" id="KW-0808">Transferase</keyword>
<evidence type="ECO:0000256" key="8">
    <source>
        <dbReference type="ARBA" id="ARBA00048428"/>
    </source>
</evidence>
<dbReference type="Pfam" id="PF13847">
    <property type="entry name" value="Methyltransf_31"/>
    <property type="match status" value="1"/>
</dbReference>
<evidence type="ECO:0000256" key="1">
    <source>
        <dbReference type="ARBA" id="ARBA00022679"/>
    </source>
</evidence>
<dbReference type="PANTHER" id="PTHR43675:SF8">
    <property type="entry name" value="ARSENITE METHYLTRANSFERASE"/>
    <property type="match status" value="1"/>
</dbReference>
<accession>A0A8J6Y6E8</accession>
<evidence type="ECO:0000256" key="2">
    <source>
        <dbReference type="ARBA" id="ARBA00022691"/>
    </source>
</evidence>
<dbReference type="PANTHER" id="PTHR43675">
    <property type="entry name" value="ARSENITE METHYLTRANSFERASE"/>
    <property type="match status" value="1"/>
</dbReference>
<comment type="catalytic activity">
    <reaction evidence="6">
        <text>arsenic triglutathione + [thioredoxin]-dithiol + S-adenosyl-L-methionine + 2 H2O = methylarsonous acid + [thioredoxin]-disulfide + 3 glutathione + S-adenosyl-L-homocysteine + H(+)</text>
        <dbReference type="Rhea" id="RHEA:69460"/>
        <dbReference type="Rhea" id="RHEA-COMP:10698"/>
        <dbReference type="Rhea" id="RHEA-COMP:10700"/>
        <dbReference type="ChEBI" id="CHEBI:15377"/>
        <dbReference type="ChEBI" id="CHEBI:15378"/>
        <dbReference type="ChEBI" id="CHEBI:17826"/>
        <dbReference type="ChEBI" id="CHEBI:29950"/>
        <dbReference type="ChEBI" id="CHEBI:50058"/>
        <dbReference type="ChEBI" id="CHEBI:57856"/>
        <dbReference type="ChEBI" id="CHEBI:57925"/>
        <dbReference type="ChEBI" id="CHEBI:59789"/>
        <dbReference type="ChEBI" id="CHEBI:183640"/>
        <dbReference type="EC" id="2.1.1.137"/>
    </reaction>
</comment>
<evidence type="ECO:0000313" key="11">
    <source>
        <dbReference type="Proteomes" id="UP000648239"/>
    </source>
</evidence>
<organism evidence="10 11">
    <name type="scientific">Candidatus Polarisedimenticola svalbardensis</name>
    <dbReference type="NCBI Taxonomy" id="2886004"/>
    <lineage>
        <taxon>Bacteria</taxon>
        <taxon>Pseudomonadati</taxon>
        <taxon>Acidobacteriota</taxon>
        <taxon>Candidatus Polarisedimenticolia</taxon>
        <taxon>Candidatus Polarisedimenticolales</taxon>
        <taxon>Candidatus Polarisedimenticolaceae</taxon>
        <taxon>Candidatus Polarisedimenticola</taxon>
    </lineage>
</organism>
<evidence type="ECO:0000256" key="4">
    <source>
        <dbReference type="ARBA" id="ARBA00034521"/>
    </source>
</evidence>
<protein>
    <recommendedName>
        <fullName evidence="5">Arsenite methyltransferase</fullName>
        <ecNumber evidence="4">2.1.1.137</ecNumber>
    </recommendedName>
</protein>
<dbReference type="InterPro" id="IPR029063">
    <property type="entry name" value="SAM-dependent_MTases_sf"/>
</dbReference>
<evidence type="ECO:0000256" key="3">
    <source>
        <dbReference type="ARBA" id="ARBA00034487"/>
    </source>
</evidence>
<dbReference type="GO" id="GO:0030791">
    <property type="term" value="F:arsenite methyltransferase activity"/>
    <property type="evidence" value="ECO:0007669"/>
    <property type="project" value="UniProtKB-EC"/>
</dbReference>
<comment type="catalytic activity">
    <reaction evidence="8">
        <text>arsenic triglutathione + 3 [thioredoxin]-dithiol + 3 S-adenosyl-L-methionine = trimethylarsine + 3 [thioredoxin]-disulfide + 3 glutathione + 3 S-adenosyl-L-homocysteine + 3 H(+)</text>
        <dbReference type="Rhea" id="RHEA:69432"/>
        <dbReference type="Rhea" id="RHEA-COMP:10698"/>
        <dbReference type="Rhea" id="RHEA-COMP:10700"/>
        <dbReference type="ChEBI" id="CHEBI:15378"/>
        <dbReference type="ChEBI" id="CHEBI:27130"/>
        <dbReference type="ChEBI" id="CHEBI:29950"/>
        <dbReference type="ChEBI" id="CHEBI:50058"/>
        <dbReference type="ChEBI" id="CHEBI:57856"/>
        <dbReference type="ChEBI" id="CHEBI:57925"/>
        <dbReference type="ChEBI" id="CHEBI:59789"/>
        <dbReference type="ChEBI" id="CHEBI:183640"/>
        <dbReference type="EC" id="2.1.1.137"/>
    </reaction>
</comment>
<feature type="domain" description="Methyltransferase" evidence="9">
    <location>
        <begin position="71"/>
        <end position="216"/>
    </location>
</feature>
<comment type="catalytic activity">
    <reaction evidence="7">
        <text>arsenic triglutathione + 2 [thioredoxin]-dithiol + 2 S-adenosyl-L-methionine + H2O = dimethylarsinous acid + 2 [thioredoxin]-disulfide + 3 glutathione + 2 S-adenosyl-L-homocysteine + 2 H(+)</text>
        <dbReference type="Rhea" id="RHEA:69464"/>
        <dbReference type="Rhea" id="RHEA-COMP:10698"/>
        <dbReference type="Rhea" id="RHEA-COMP:10700"/>
        <dbReference type="ChEBI" id="CHEBI:15377"/>
        <dbReference type="ChEBI" id="CHEBI:15378"/>
        <dbReference type="ChEBI" id="CHEBI:23808"/>
        <dbReference type="ChEBI" id="CHEBI:29950"/>
        <dbReference type="ChEBI" id="CHEBI:50058"/>
        <dbReference type="ChEBI" id="CHEBI:57856"/>
        <dbReference type="ChEBI" id="CHEBI:57925"/>
        <dbReference type="ChEBI" id="CHEBI:59789"/>
        <dbReference type="ChEBI" id="CHEBI:183640"/>
        <dbReference type="EC" id="2.1.1.137"/>
    </reaction>
</comment>
<dbReference type="NCBIfam" id="NF008823">
    <property type="entry name" value="PRK11873.1"/>
    <property type="match status" value="1"/>
</dbReference>
<evidence type="ECO:0000256" key="6">
    <source>
        <dbReference type="ARBA" id="ARBA00047941"/>
    </source>
</evidence>
<reference evidence="10 11" key="1">
    <citation type="submission" date="2020-08" db="EMBL/GenBank/DDBJ databases">
        <title>Acidobacteriota in marine sediments use diverse sulfur dissimilation pathways.</title>
        <authorList>
            <person name="Wasmund K."/>
        </authorList>
    </citation>
    <scope>NUCLEOTIDE SEQUENCE [LARGE SCALE GENOMIC DNA]</scope>
    <source>
        <strain evidence="10">MAG AM4</strain>
    </source>
</reference>
<dbReference type="GO" id="GO:0032259">
    <property type="term" value="P:methylation"/>
    <property type="evidence" value="ECO:0007669"/>
    <property type="project" value="UniProtKB-KW"/>
</dbReference>
<comment type="similarity">
    <text evidence="3">Belongs to the methyltransferase superfamily. Arsenite methyltransferase family.</text>
</comment>